<proteinExistence type="predicted"/>
<protein>
    <submittedName>
        <fullName evidence="1">Uncharacterized protein</fullName>
    </submittedName>
</protein>
<dbReference type="Proteomes" id="UP001642487">
    <property type="component" value="Chromosome 3"/>
</dbReference>
<dbReference type="EMBL" id="OZ021737">
    <property type="protein sequence ID" value="CAK9317394.1"/>
    <property type="molecule type" value="Genomic_DNA"/>
</dbReference>
<sequence>MDYKEFLMDGYSSKRVHMGIVSRKGLGVVLRDNMKHRDQSNQYDNRLGCTGRICSSSGAQVRCSNKSSSKRPFRSSIGKEVVGSSSSSSSAIRNLRNSFPWAFGKLSSKFTDSSENNSIHDELEELEFISPPGLLHTFIYEVDNQDTHASMQPRSLCQRSNSGSSWYNSRNLTCDSVSKVIPSDSSLLEPNLVRRKNVTKKMLYDGEYNSSSRGKKASGTSQGQKCVYWHDISISDKQPGFPGFTSDDFGDASV</sequence>
<reference evidence="1 2" key="1">
    <citation type="submission" date="2024-03" db="EMBL/GenBank/DDBJ databases">
        <authorList>
            <person name="Gkanogiannis A."/>
            <person name="Becerra Lopez-Lavalle L."/>
        </authorList>
    </citation>
    <scope>NUCLEOTIDE SEQUENCE [LARGE SCALE GENOMIC DNA]</scope>
</reference>
<gene>
    <name evidence="1" type="ORF">CITCOLO1_LOCUS9297</name>
</gene>
<keyword evidence="2" id="KW-1185">Reference proteome</keyword>
<organism evidence="1 2">
    <name type="scientific">Citrullus colocynthis</name>
    <name type="common">colocynth</name>
    <dbReference type="NCBI Taxonomy" id="252529"/>
    <lineage>
        <taxon>Eukaryota</taxon>
        <taxon>Viridiplantae</taxon>
        <taxon>Streptophyta</taxon>
        <taxon>Embryophyta</taxon>
        <taxon>Tracheophyta</taxon>
        <taxon>Spermatophyta</taxon>
        <taxon>Magnoliopsida</taxon>
        <taxon>eudicotyledons</taxon>
        <taxon>Gunneridae</taxon>
        <taxon>Pentapetalae</taxon>
        <taxon>rosids</taxon>
        <taxon>fabids</taxon>
        <taxon>Cucurbitales</taxon>
        <taxon>Cucurbitaceae</taxon>
        <taxon>Benincaseae</taxon>
        <taxon>Citrullus</taxon>
    </lineage>
</organism>
<evidence type="ECO:0000313" key="2">
    <source>
        <dbReference type="Proteomes" id="UP001642487"/>
    </source>
</evidence>
<accession>A0ABP0YAG2</accession>
<name>A0ABP0YAG2_9ROSI</name>
<evidence type="ECO:0000313" key="1">
    <source>
        <dbReference type="EMBL" id="CAK9317394.1"/>
    </source>
</evidence>